<accession>A0ABR3AG73</accession>
<dbReference type="InterPro" id="IPR007219">
    <property type="entry name" value="XnlR_reg_dom"/>
</dbReference>
<name>A0ABR3AG73_9AGAR</name>
<protein>
    <recommendedName>
        <fullName evidence="4">Xylanolytic transcriptional activator regulatory domain-containing protein</fullName>
    </recommendedName>
</protein>
<comment type="caution">
    <text evidence="5">The sequence shown here is derived from an EMBL/GenBank/DDBJ whole genome shotgun (WGS) entry which is preliminary data.</text>
</comment>
<reference evidence="5 6" key="1">
    <citation type="submission" date="2024-05" db="EMBL/GenBank/DDBJ databases">
        <title>A draft genome resource for the thread blight pathogen Marasmius tenuissimus strain MS-2.</title>
        <authorList>
            <person name="Yulfo-Soto G.E."/>
            <person name="Baruah I.K."/>
            <person name="Amoako-Attah I."/>
            <person name="Bukari Y."/>
            <person name="Meinhardt L.W."/>
            <person name="Bailey B.A."/>
            <person name="Cohen S.P."/>
        </authorList>
    </citation>
    <scope>NUCLEOTIDE SEQUENCE [LARGE SCALE GENOMIC DNA]</scope>
    <source>
        <strain evidence="5 6">MS-2</strain>
    </source>
</reference>
<dbReference type="Pfam" id="PF04082">
    <property type="entry name" value="Fungal_trans"/>
    <property type="match status" value="1"/>
</dbReference>
<feature type="region of interest" description="Disordered" evidence="3">
    <location>
        <begin position="630"/>
        <end position="671"/>
    </location>
</feature>
<keyword evidence="6" id="KW-1185">Reference proteome</keyword>
<keyword evidence="2" id="KW-0539">Nucleus</keyword>
<evidence type="ECO:0000313" key="5">
    <source>
        <dbReference type="EMBL" id="KAL0072367.1"/>
    </source>
</evidence>
<evidence type="ECO:0000256" key="2">
    <source>
        <dbReference type="ARBA" id="ARBA00023242"/>
    </source>
</evidence>
<dbReference type="Proteomes" id="UP001437256">
    <property type="component" value="Unassembled WGS sequence"/>
</dbReference>
<dbReference type="PANTHER" id="PTHR31001:SF81">
    <property type="entry name" value="ZN(II)2CYS6 TRANSCRIPTION FACTOR"/>
    <property type="match status" value="1"/>
</dbReference>
<evidence type="ECO:0000259" key="4">
    <source>
        <dbReference type="Pfam" id="PF04082"/>
    </source>
</evidence>
<feature type="compositionally biased region" description="Basic and acidic residues" evidence="3">
    <location>
        <begin position="633"/>
        <end position="642"/>
    </location>
</feature>
<evidence type="ECO:0000313" key="6">
    <source>
        <dbReference type="Proteomes" id="UP001437256"/>
    </source>
</evidence>
<gene>
    <name evidence="5" type="ORF">AAF712_000130</name>
</gene>
<dbReference type="CDD" id="cd12148">
    <property type="entry name" value="fungal_TF_MHR"/>
    <property type="match status" value="1"/>
</dbReference>
<evidence type="ECO:0000256" key="1">
    <source>
        <dbReference type="ARBA" id="ARBA00004123"/>
    </source>
</evidence>
<organism evidence="5 6">
    <name type="scientific">Marasmius tenuissimus</name>
    <dbReference type="NCBI Taxonomy" id="585030"/>
    <lineage>
        <taxon>Eukaryota</taxon>
        <taxon>Fungi</taxon>
        <taxon>Dikarya</taxon>
        <taxon>Basidiomycota</taxon>
        <taxon>Agaricomycotina</taxon>
        <taxon>Agaricomycetes</taxon>
        <taxon>Agaricomycetidae</taxon>
        <taxon>Agaricales</taxon>
        <taxon>Marasmiineae</taxon>
        <taxon>Marasmiaceae</taxon>
        <taxon>Marasmius</taxon>
    </lineage>
</organism>
<dbReference type="InterPro" id="IPR050613">
    <property type="entry name" value="Sec_Metabolite_Reg"/>
</dbReference>
<dbReference type="EMBL" id="JBBXMP010000001">
    <property type="protein sequence ID" value="KAL0072367.1"/>
    <property type="molecule type" value="Genomic_DNA"/>
</dbReference>
<sequence length="801" mass="88336">MGQRIGQLEDALSLLQASLSSSEPHPLLRDEYLRIKFLPSSLEDTTDEKEGVPAEEPDLADLYGTLTLEKGGRTRYLGRTAKPESLLGGEDLHSAEPESTYSSVSAGITQLSRFFPFMDDPQNASRSLNEIIGHLPKSARARSLCEVYLTQAPWSPRLVMRDELIDDILTPIYAYIEFKLTHRAELAVPISRHRLAVLFLVLATATLVDPSIPPFSTEARDFFDLGKACLSLDDILESSELATLQALCLTGYFYNQGGPRYSPEAPWCIKGLCTSLVYRVSSLGPLNLSRLIRLSAGTTYVSPFFHPDTIIERVTLDSESPDWNLDHKTRNRRRTLFWEVVYLDTFYSLSLGRPPALGAPFMNCPFPDEPIHPAEAEVQKGATTLNLLIPRDQLPSVLSVLLWGWKFCKEVVSQIAITTLTPHIPDYTTILDLDKKIREHRVPPEVKADPPSLHTRGVRLSATSCVIFAYDHRFYELTAIKDFPNDPLRSPYSSSFLAAYNGASTVIQLDAKAVSQDPSWLSRRWGAYNSLLSAGVIVGLIVARCPTHSMAQKAFEDMTNLVNMFSSIFNTSSRARAAHGALKKMHDKATRILNEATGQERSYWGHNEIHDGGVTSDDDLEIFAGRVGMSTSSKRDEVHQEDGSSTSVSPQPPVGHGGDVGPSFGHEARGVLLGSSSSSEGLSATFVGDSFPSSSFSTTGLGFHNNEHQGYPQVPMVQSHPAYGYHETEHQSHHQISLGDASHTDWERMSPHGTVPSPIPAIGGGMDVQWLTLMQEEGLMDPYANPNTQYYASPDFANVNT</sequence>
<comment type="subcellular location">
    <subcellularLocation>
        <location evidence="1">Nucleus</location>
    </subcellularLocation>
</comment>
<dbReference type="PANTHER" id="PTHR31001">
    <property type="entry name" value="UNCHARACTERIZED TRANSCRIPTIONAL REGULATORY PROTEIN"/>
    <property type="match status" value="1"/>
</dbReference>
<feature type="domain" description="Xylanolytic transcriptional activator regulatory" evidence="4">
    <location>
        <begin position="192"/>
        <end position="370"/>
    </location>
</feature>
<evidence type="ECO:0000256" key="3">
    <source>
        <dbReference type="SAM" id="MobiDB-lite"/>
    </source>
</evidence>
<proteinExistence type="predicted"/>